<protein>
    <recommendedName>
        <fullName evidence="1">RNase H type-1 domain-containing protein</fullName>
    </recommendedName>
</protein>
<accession>A0A7J8NEM1</accession>
<dbReference type="PANTHER" id="PTHR47723:SF19">
    <property type="entry name" value="POLYNUCLEOTIDYL TRANSFERASE, RIBONUCLEASE H-LIKE SUPERFAMILY PROTEIN"/>
    <property type="match status" value="1"/>
</dbReference>
<dbReference type="EMBL" id="JABEZX010185716">
    <property type="protein sequence ID" value="MBA0575431.1"/>
    <property type="molecule type" value="Genomic_DNA"/>
</dbReference>
<dbReference type="GO" id="GO:0003676">
    <property type="term" value="F:nucleic acid binding"/>
    <property type="evidence" value="ECO:0007669"/>
    <property type="project" value="InterPro"/>
</dbReference>
<dbReference type="GO" id="GO:0004523">
    <property type="term" value="F:RNA-DNA hybrid ribonuclease activity"/>
    <property type="evidence" value="ECO:0007669"/>
    <property type="project" value="InterPro"/>
</dbReference>
<comment type="caution">
    <text evidence="2">The sequence shown here is derived from an EMBL/GenBank/DDBJ whole genome shotgun (WGS) entry which is preliminary data.</text>
</comment>
<evidence type="ECO:0000313" key="2">
    <source>
        <dbReference type="EMBL" id="MBA0575431.1"/>
    </source>
</evidence>
<name>A0A7J8NEM1_9ROSI</name>
<feature type="domain" description="RNase H type-1" evidence="1">
    <location>
        <begin position="3"/>
        <end position="66"/>
    </location>
</feature>
<dbReference type="InterPro" id="IPR012337">
    <property type="entry name" value="RNaseH-like_sf"/>
</dbReference>
<gene>
    <name evidence="2" type="ORF">Golob_025262</name>
</gene>
<dbReference type="Pfam" id="PF13456">
    <property type="entry name" value="RVT_3"/>
    <property type="match status" value="1"/>
</dbReference>
<dbReference type="InterPro" id="IPR044730">
    <property type="entry name" value="RNase_H-like_dom_plant"/>
</dbReference>
<dbReference type="Proteomes" id="UP000593572">
    <property type="component" value="Unassembled WGS sequence"/>
</dbReference>
<sequence length="83" mass="9625">MHWEKVIIEGDSLSIIRICKTKSPDKLLVSAYIHDIHQLLLNFKECRFEHIPRLANSLAHILATEAFKSNRGDYLVRRVLEVA</sequence>
<evidence type="ECO:0000259" key="1">
    <source>
        <dbReference type="Pfam" id="PF13456"/>
    </source>
</evidence>
<proteinExistence type="predicted"/>
<organism evidence="2 3">
    <name type="scientific">Gossypium lobatum</name>
    <dbReference type="NCBI Taxonomy" id="34289"/>
    <lineage>
        <taxon>Eukaryota</taxon>
        <taxon>Viridiplantae</taxon>
        <taxon>Streptophyta</taxon>
        <taxon>Embryophyta</taxon>
        <taxon>Tracheophyta</taxon>
        <taxon>Spermatophyta</taxon>
        <taxon>Magnoliopsida</taxon>
        <taxon>eudicotyledons</taxon>
        <taxon>Gunneridae</taxon>
        <taxon>Pentapetalae</taxon>
        <taxon>rosids</taxon>
        <taxon>malvids</taxon>
        <taxon>Malvales</taxon>
        <taxon>Malvaceae</taxon>
        <taxon>Malvoideae</taxon>
        <taxon>Gossypium</taxon>
    </lineage>
</organism>
<dbReference type="InterPro" id="IPR036397">
    <property type="entry name" value="RNaseH_sf"/>
</dbReference>
<dbReference type="PANTHER" id="PTHR47723">
    <property type="entry name" value="OS05G0353850 PROTEIN"/>
    <property type="match status" value="1"/>
</dbReference>
<dbReference type="Gene3D" id="3.30.420.10">
    <property type="entry name" value="Ribonuclease H-like superfamily/Ribonuclease H"/>
    <property type="match status" value="1"/>
</dbReference>
<evidence type="ECO:0000313" key="3">
    <source>
        <dbReference type="Proteomes" id="UP000593572"/>
    </source>
</evidence>
<dbReference type="InterPro" id="IPR002156">
    <property type="entry name" value="RNaseH_domain"/>
</dbReference>
<dbReference type="SUPFAM" id="SSF53098">
    <property type="entry name" value="Ribonuclease H-like"/>
    <property type="match status" value="1"/>
</dbReference>
<dbReference type="InterPro" id="IPR053151">
    <property type="entry name" value="RNase_H-like"/>
</dbReference>
<dbReference type="AlphaFoldDB" id="A0A7J8NEM1"/>
<dbReference type="CDD" id="cd06222">
    <property type="entry name" value="RNase_H_like"/>
    <property type="match status" value="1"/>
</dbReference>
<reference evidence="2 3" key="1">
    <citation type="journal article" date="2019" name="Genome Biol. Evol.">
        <title>Insights into the evolution of the New World diploid cottons (Gossypium, subgenus Houzingenia) based on genome sequencing.</title>
        <authorList>
            <person name="Grover C.E."/>
            <person name="Arick M.A. 2nd"/>
            <person name="Thrash A."/>
            <person name="Conover J.L."/>
            <person name="Sanders W.S."/>
            <person name="Peterson D.G."/>
            <person name="Frelichowski J.E."/>
            <person name="Scheffler J.A."/>
            <person name="Scheffler B.E."/>
            <person name="Wendel J.F."/>
        </authorList>
    </citation>
    <scope>NUCLEOTIDE SEQUENCE [LARGE SCALE GENOMIC DNA]</scope>
    <source>
        <strain evidence="2">157</strain>
        <tissue evidence="2">Leaf</tissue>
    </source>
</reference>
<keyword evidence="3" id="KW-1185">Reference proteome</keyword>